<gene>
    <name evidence="2" type="ORF">NFI95_00540</name>
</gene>
<reference evidence="2 3" key="1">
    <citation type="submission" date="2022-06" db="EMBL/GenBank/DDBJ databases">
        <title>Endosaccharibacter gen. nov., sp. nov., endophytic bacteria isolated from sugarcane.</title>
        <authorList>
            <person name="Pitiwittayakul N."/>
            <person name="Yukphan P."/>
            <person name="Charoenyingcharoen P."/>
            <person name="Tanasupawat S."/>
        </authorList>
    </citation>
    <scope>NUCLEOTIDE SEQUENCE [LARGE SCALE GENOMIC DNA]</scope>
    <source>
        <strain evidence="2 3">KSS8</strain>
    </source>
</reference>
<comment type="caution">
    <text evidence="2">The sequence shown here is derived from an EMBL/GenBank/DDBJ whole genome shotgun (WGS) entry which is preliminary data.</text>
</comment>
<accession>A0ABT1W253</accession>
<dbReference type="EMBL" id="JAMSKV010000001">
    <property type="protein sequence ID" value="MCQ8276937.1"/>
    <property type="molecule type" value="Genomic_DNA"/>
</dbReference>
<organism evidence="2 3">
    <name type="scientific">Endosaccharibacter trunci</name>
    <dbReference type="NCBI Taxonomy" id="2812733"/>
    <lineage>
        <taxon>Bacteria</taxon>
        <taxon>Pseudomonadati</taxon>
        <taxon>Pseudomonadota</taxon>
        <taxon>Alphaproteobacteria</taxon>
        <taxon>Acetobacterales</taxon>
        <taxon>Acetobacteraceae</taxon>
        <taxon>Endosaccharibacter</taxon>
    </lineage>
</organism>
<name>A0ABT1W253_9PROT</name>
<evidence type="ECO:0000313" key="2">
    <source>
        <dbReference type="EMBL" id="MCQ8276937.1"/>
    </source>
</evidence>
<feature type="region of interest" description="Disordered" evidence="1">
    <location>
        <begin position="161"/>
        <end position="181"/>
    </location>
</feature>
<dbReference type="RefSeq" id="WP_422862382.1">
    <property type="nucleotide sequence ID" value="NZ_JAMSKV010000001.1"/>
</dbReference>
<evidence type="ECO:0000256" key="1">
    <source>
        <dbReference type="SAM" id="MobiDB-lite"/>
    </source>
</evidence>
<protein>
    <submittedName>
        <fullName evidence="2">Uncharacterized protein</fullName>
    </submittedName>
</protein>
<proteinExistence type="predicted"/>
<dbReference type="Proteomes" id="UP001524587">
    <property type="component" value="Unassembled WGS sequence"/>
</dbReference>
<sequence>MAVEQNPFTSPQHDVDVTYAIPVAVPGAGEAAATPATQRLRVQAATGRQRVDPPSSGAYMLTDGRTGRMVVVEPSLKLATVLPEMGPPIPPLGTRATGTFQRLGTQSVAGERCTDWRTRDLSGHDSVVCLTDDGVLLRIGENGAIRAQAIRVDRAPQPDSVFAVPSGFRRQDAPSAPPSTP</sequence>
<evidence type="ECO:0000313" key="3">
    <source>
        <dbReference type="Proteomes" id="UP001524587"/>
    </source>
</evidence>
<keyword evidence="3" id="KW-1185">Reference proteome</keyword>